<dbReference type="AlphaFoldDB" id="A0A9P5XTB6"/>
<dbReference type="Proteomes" id="UP000807353">
    <property type="component" value="Unassembled WGS sequence"/>
</dbReference>
<feature type="region of interest" description="Disordered" evidence="1">
    <location>
        <begin position="1"/>
        <end position="54"/>
    </location>
</feature>
<evidence type="ECO:0000313" key="2">
    <source>
        <dbReference type="EMBL" id="KAF9455330.1"/>
    </source>
</evidence>
<gene>
    <name evidence="2" type="ORF">BDZ94DRAFT_1303116</name>
</gene>
<feature type="region of interest" description="Disordered" evidence="1">
    <location>
        <begin position="101"/>
        <end position="134"/>
    </location>
</feature>
<proteinExistence type="predicted"/>
<evidence type="ECO:0000313" key="3">
    <source>
        <dbReference type="Proteomes" id="UP000807353"/>
    </source>
</evidence>
<accession>A0A9P5XTB6</accession>
<reference evidence="2" key="1">
    <citation type="submission" date="2020-11" db="EMBL/GenBank/DDBJ databases">
        <authorList>
            <consortium name="DOE Joint Genome Institute"/>
            <person name="Ahrendt S."/>
            <person name="Riley R."/>
            <person name="Andreopoulos W."/>
            <person name="Labutti K."/>
            <person name="Pangilinan J."/>
            <person name="Ruiz-Duenas F.J."/>
            <person name="Barrasa J.M."/>
            <person name="Sanchez-Garcia M."/>
            <person name="Camarero S."/>
            <person name="Miyauchi S."/>
            <person name="Serrano A."/>
            <person name="Linde D."/>
            <person name="Babiker R."/>
            <person name="Drula E."/>
            <person name="Ayuso-Fernandez I."/>
            <person name="Pacheco R."/>
            <person name="Padilla G."/>
            <person name="Ferreira P."/>
            <person name="Barriuso J."/>
            <person name="Kellner H."/>
            <person name="Castanera R."/>
            <person name="Alfaro M."/>
            <person name="Ramirez L."/>
            <person name="Pisabarro A.G."/>
            <person name="Kuo A."/>
            <person name="Tritt A."/>
            <person name="Lipzen A."/>
            <person name="He G."/>
            <person name="Yan M."/>
            <person name="Ng V."/>
            <person name="Cullen D."/>
            <person name="Martin F."/>
            <person name="Rosso M.-N."/>
            <person name="Henrissat B."/>
            <person name="Hibbett D."/>
            <person name="Martinez A.T."/>
            <person name="Grigoriev I.V."/>
        </authorList>
    </citation>
    <scope>NUCLEOTIDE SEQUENCE</scope>
    <source>
        <strain evidence="2">CBS 247.69</strain>
    </source>
</reference>
<evidence type="ECO:0000256" key="1">
    <source>
        <dbReference type="SAM" id="MobiDB-lite"/>
    </source>
</evidence>
<feature type="compositionally biased region" description="Basic and acidic residues" evidence="1">
    <location>
        <begin position="1"/>
        <end position="10"/>
    </location>
</feature>
<name>A0A9P5XTB6_9AGAR</name>
<organism evidence="2 3">
    <name type="scientific">Collybia nuda</name>
    <dbReference type="NCBI Taxonomy" id="64659"/>
    <lineage>
        <taxon>Eukaryota</taxon>
        <taxon>Fungi</taxon>
        <taxon>Dikarya</taxon>
        <taxon>Basidiomycota</taxon>
        <taxon>Agaricomycotina</taxon>
        <taxon>Agaricomycetes</taxon>
        <taxon>Agaricomycetidae</taxon>
        <taxon>Agaricales</taxon>
        <taxon>Tricholomatineae</taxon>
        <taxon>Clitocybaceae</taxon>
        <taxon>Collybia</taxon>
    </lineage>
</organism>
<sequence length="134" mass="14749">MACHSNKENHPLITSRLPPCQRKLSTKKSKANKNAQEAATGKQLKKQLQTARAKKQALAKKASAIVERTGDSKEVHDLKARVHQAELERNAAEHQAELAFACRSSTHTTTQPESIPHPHNLSKVTGSDDNEEAQ</sequence>
<dbReference type="EMBL" id="MU150764">
    <property type="protein sequence ID" value="KAF9455330.1"/>
    <property type="molecule type" value="Genomic_DNA"/>
</dbReference>
<feature type="compositionally biased region" description="Polar residues" evidence="1">
    <location>
        <begin position="103"/>
        <end position="113"/>
    </location>
</feature>
<protein>
    <submittedName>
        <fullName evidence="2">Uncharacterized protein</fullName>
    </submittedName>
</protein>
<comment type="caution">
    <text evidence="2">The sequence shown here is derived from an EMBL/GenBank/DDBJ whole genome shotgun (WGS) entry which is preliminary data.</text>
</comment>
<keyword evidence="3" id="KW-1185">Reference proteome</keyword>